<proteinExistence type="predicted"/>
<dbReference type="GO" id="GO:0005524">
    <property type="term" value="F:ATP binding"/>
    <property type="evidence" value="ECO:0007669"/>
    <property type="project" value="UniProtKB-KW"/>
</dbReference>
<feature type="domain" description="ABC transporter" evidence="10">
    <location>
        <begin position="329"/>
        <end position="549"/>
    </location>
</feature>
<dbReference type="CDD" id="cd03250">
    <property type="entry name" value="ABCC_MRP_domain1"/>
    <property type="match status" value="1"/>
</dbReference>
<dbReference type="InterPro" id="IPR027417">
    <property type="entry name" value="P-loop_NTPase"/>
</dbReference>
<dbReference type="FunFam" id="1.20.1560.10:FF:000026">
    <property type="entry name" value="Multidrug resistance-associated protein lethal(2)03659"/>
    <property type="match status" value="1"/>
</dbReference>
<dbReference type="GO" id="GO:0016887">
    <property type="term" value="F:ATP hydrolysis activity"/>
    <property type="evidence" value="ECO:0007669"/>
    <property type="project" value="InterPro"/>
</dbReference>
<dbReference type="Pfam" id="PF00664">
    <property type="entry name" value="ABC_membrane"/>
    <property type="match status" value="2"/>
</dbReference>
<evidence type="ECO:0000256" key="8">
    <source>
        <dbReference type="ARBA" id="ARBA00023136"/>
    </source>
</evidence>
<dbReference type="OrthoDB" id="6500128at2759"/>
<dbReference type="SUPFAM" id="SSF52540">
    <property type="entry name" value="P-loop containing nucleoside triphosphate hydrolases"/>
    <property type="match status" value="2"/>
</dbReference>
<evidence type="ECO:0000313" key="12">
    <source>
        <dbReference type="EMBL" id="KRT83567.1"/>
    </source>
</evidence>
<keyword evidence="4" id="KW-0677">Repeat</keyword>
<dbReference type="Gene3D" id="3.40.50.300">
    <property type="entry name" value="P-loop containing nucleotide triphosphate hydrolases"/>
    <property type="match status" value="2"/>
</dbReference>
<feature type="domain" description="ABC transmembrane type-1" evidence="11">
    <location>
        <begin position="12"/>
        <end position="270"/>
    </location>
</feature>
<dbReference type="Pfam" id="PF00005">
    <property type="entry name" value="ABC_tran"/>
    <property type="match status" value="2"/>
</dbReference>
<dbReference type="FunFam" id="1.20.1560.10:FF:000014">
    <property type="entry name" value="Multidrug resistance-associated protein member 4"/>
    <property type="match status" value="1"/>
</dbReference>
<dbReference type="PROSITE" id="PS00211">
    <property type="entry name" value="ABC_TRANSPORTER_1"/>
    <property type="match status" value="1"/>
</dbReference>
<dbReference type="CDD" id="cd18579">
    <property type="entry name" value="ABC_6TM_ABCC_D1"/>
    <property type="match status" value="1"/>
</dbReference>
<dbReference type="InterPro" id="IPR044726">
    <property type="entry name" value="ABCC_6TM_D2"/>
</dbReference>
<evidence type="ECO:0000256" key="2">
    <source>
        <dbReference type="ARBA" id="ARBA00022448"/>
    </source>
</evidence>
<feature type="domain" description="ABC transporter" evidence="10">
    <location>
        <begin position="945"/>
        <end position="1179"/>
    </location>
</feature>
<evidence type="ECO:0000256" key="9">
    <source>
        <dbReference type="SAM" id="Phobius"/>
    </source>
</evidence>
<organism evidence="12 13">
    <name type="scientific">Oryctes borbonicus</name>
    <dbReference type="NCBI Taxonomy" id="1629725"/>
    <lineage>
        <taxon>Eukaryota</taxon>
        <taxon>Metazoa</taxon>
        <taxon>Ecdysozoa</taxon>
        <taxon>Arthropoda</taxon>
        <taxon>Hexapoda</taxon>
        <taxon>Insecta</taxon>
        <taxon>Pterygota</taxon>
        <taxon>Neoptera</taxon>
        <taxon>Endopterygota</taxon>
        <taxon>Coleoptera</taxon>
        <taxon>Polyphaga</taxon>
        <taxon>Scarabaeiformia</taxon>
        <taxon>Scarabaeidae</taxon>
        <taxon>Dynastinae</taxon>
        <taxon>Oryctes</taxon>
    </lineage>
</organism>
<keyword evidence="13" id="KW-1185">Reference proteome</keyword>
<evidence type="ECO:0000256" key="3">
    <source>
        <dbReference type="ARBA" id="ARBA00022692"/>
    </source>
</evidence>
<comment type="caution">
    <text evidence="12">The sequence shown here is derived from an EMBL/GenBank/DDBJ whole genome shotgun (WGS) entry which is preliminary data.</text>
</comment>
<dbReference type="AlphaFoldDB" id="A0A0T6B885"/>
<dbReference type="GO" id="GO:0140359">
    <property type="term" value="F:ABC-type transporter activity"/>
    <property type="evidence" value="ECO:0007669"/>
    <property type="project" value="InterPro"/>
</dbReference>
<feature type="transmembrane region" description="Helical" evidence="9">
    <location>
        <begin position="705"/>
        <end position="725"/>
    </location>
</feature>
<feature type="transmembrane region" description="Helical" evidence="9">
    <location>
        <begin position="110"/>
        <end position="129"/>
    </location>
</feature>
<feature type="transmembrane region" description="Helical" evidence="9">
    <location>
        <begin position="674"/>
        <end position="699"/>
    </location>
</feature>
<keyword evidence="5" id="KW-0547">Nucleotide-binding</keyword>
<dbReference type="CDD" id="cd18580">
    <property type="entry name" value="ABC_6TM_ABCC_D2"/>
    <property type="match status" value="1"/>
</dbReference>
<reference evidence="12 13" key="1">
    <citation type="submission" date="2015-09" db="EMBL/GenBank/DDBJ databases">
        <title>Draft genome of the scarab beetle Oryctes borbonicus.</title>
        <authorList>
            <person name="Meyer J.M."/>
            <person name="Markov G.V."/>
            <person name="Baskaran P."/>
            <person name="Herrmann M."/>
            <person name="Sommer R.J."/>
            <person name="Roedelsperger C."/>
        </authorList>
    </citation>
    <scope>NUCLEOTIDE SEQUENCE [LARGE SCALE GENOMIC DNA]</scope>
    <source>
        <strain evidence="12">OB123</strain>
        <tissue evidence="12">Whole animal</tissue>
    </source>
</reference>
<feature type="domain" description="ABC transmembrane type-1" evidence="11">
    <location>
        <begin position="619"/>
        <end position="912"/>
    </location>
</feature>
<sequence>MFTRILYTVTKPMAIGKLVSYFSPASTVTIHDAYRYSVLITLILFLQPLFNHTYYMRMIETAQQIRIGLCSLVYRKSLKLSTSSLIEITNGKIVTIISKDVMLFETMLQFINEVWIGIVQVIAMTYVMYTQIGVPALIGIGFLVLLTPLQGVVAKLTMKTKLKVLARFDERIRLIQEVLSTIQIIKIYTWENYFRKLVDAIRKSEVSKLRIMYYLKVITIALGHMSSKISFYICIVTYTLFHESITAEKAFVVLSCYGGIQHALNIAIPLGIYQFAETKSSVKRIKKFLLSPEVSSEGTSNIYEHTSPTLYTGDKEKRIELYNIQPACVKTTDLSVEVLKGQPILHNINLHLCPGLYAVCGPIGSGKSTLLKALLNDLPVVNGKLNINGSCSYASQDPWLFPGTIRQNILFGLPFEHERYNHIVDICGLRRDFEILPDGDSTLVNDRGLNLSKGQQARVNLARAIYKNADIYLLDSPLSALDATVCKQVFETCFKKFLQKKICIVVMHQVQFLKEVDKILILKDGRLESEGTFGELNTKSIHFGMDTIQDHVQGNEVTEKDGNGSSDVEADETTKLLDDFGIHKEAKKLYAENKKEGKVEWSVYKSYFKLAGGWKTLPFLFILSCLQQTFQTGFDYFISYWINVEENLYVQRWNGTTNSTIYEETLAEKKIIPLFYTILIVSATVFTIANSVYIFILFSLANKRLHNICFWQIIQAPMAFFDLNLSGNILNRFSKDVNVVDEHIPILFFQCIRLSLIVIGIVVSLSIVKIGFLAVSIGFASVLFLCQRIYLPTSRSLKRLDGVTRSPVIGHLNASLEGLTTIRASGVQNILAEQFDKHQDLHSSASYMYLSTNRAFGFYIDMFCVAYSMIIMFSLLLFSPTNAGKVGLALNLAFGLGTLLQFWIRQWTELENQMTSVERILEYRDIQTEDASGSTPENWPNRGCVQYSDVHMKYPKTNQEVLKGMNFIIEPGQKIGIIGRTGAGKTSVISALFRLYDLSEGHIRIGDVDIKSLEIRNVRSKISIIPQNPIIFSGTIRSNLDPNREYDDSSIWRVLDDVGLKTLIMGLDSGLEHKTQDGGSNFSTGQKQLICLARAALRNNKIVVLDEATANIDLQTDILVQETIKKKFGHCTILMIAHKLNTVLDSDKVMVVNNGQIVEFDKPEVLLNDKESNFYYLVSQSGLLKKSS</sequence>
<keyword evidence="6 12" id="KW-0067">ATP-binding</keyword>
<dbReference type="InterPro" id="IPR017871">
    <property type="entry name" value="ABC_transporter-like_CS"/>
</dbReference>
<dbReference type="InterPro" id="IPR050173">
    <property type="entry name" value="ABC_transporter_C-like"/>
</dbReference>
<evidence type="ECO:0000259" key="10">
    <source>
        <dbReference type="PROSITE" id="PS50893"/>
    </source>
</evidence>
<feature type="transmembrane region" description="Helical" evidence="9">
    <location>
        <begin position="856"/>
        <end position="878"/>
    </location>
</feature>
<dbReference type="InterPro" id="IPR003593">
    <property type="entry name" value="AAA+_ATPase"/>
</dbReference>
<dbReference type="FunFam" id="3.40.50.300:FF:000163">
    <property type="entry name" value="Multidrug resistance-associated protein member 4"/>
    <property type="match status" value="1"/>
</dbReference>
<evidence type="ECO:0000256" key="7">
    <source>
        <dbReference type="ARBA" id="ARBA00022989"/>
    </source>
</evidence>
<dbReference type="PANTHER" id="PTHR24223">
    <property type="entry name" value="ATP-BINDING CASSETTE SUB-FAMILY C"/>
    <property type="match status" value="1"/>
</dbReference>
<name>A0A0T6B885_9SCAR</name>
<dbReference type="PANTHER" id="PTHR24223:SF448">
    <property type="entry name" value="FI20146P1-RELATED"/>
    <property type="match status" value="1"/>
</dbReference>
<comment type="subcellular location">
    <subcellularLocation>
        <location evidence="1">Membrane</location>
        <topology evidence="1">Multi-pass membrane protein</topology>
    </subcellularLocation>
</comment>
<dbReference type="PROSITE" id="PS50929">
    <property type="entry name" value="ABC_TM1F"/>
    <property type="match status" value="2"/>
</dbReference>
<feature type="transmembrane region" description="Helical" evidence="9">
    <location>
        <begin position="773"/>
        <end position="791"/>
    </location>
</feature>
<dbReference type="InterPro" id="IPR003439">
    <property type="entry name" value="ABC_transporter-like_ATP-bd"/>
</dbReference>
<keyword evidence="7 9" id="KW-1133">Transmembrane helix</keyword>
<dbReference type="Proteomes" id="UP000051574">
    <property type="component" value="Unassembled WGS sequence"/>
</dbReference>
<evidence type="ECO:0000256" key="6">
    <source>
        <dbReference type="ARBA" id="ARBA00022840"/>
    </source>
</evidence>
<dbReference type="CDD" id="cd03244">
    <property type="entry name" value="ABCC_MRP_domain2"/>
    <property type="match status" value="1"/>
</dbReference>
<dbReference type="GO" id="GO:0016020">
    <property type="term" value="C:membrane"/>
    <property type="evidence" value="ECO:0007669"/>
    <property type="project" value="UniProtKB-SubCell"/>
</dbReference>
<feature type="transmembrane region" description="Helical" evidence="9">
    <location>
        <begin position="746"/>
        <end position="767"/>
    </location>
</feature>
<dbReference type="InterPro" id="IPR011527">
    <property type="entry name" value="ABC1_TM_dom"/>
</dbReference>
<dbReference type="InterPro" id="IPR044746">
    <property type="entry name" value="ABCC_6TM_D1"/>
</dbReference>
<accession>A0A0T6B885</accession>
<dbReference type="FunFam" id="3.40.50.300:FF:000973">
    <property type="entry name" value="Multidrug resistance-associated protein 4"/>
    <property type="match status" value="1"/>
</dbReference>
<dbReference type="SUPFAM" id="SSF90123">
    <property type="entry name" value="ABC transporter transmembrane region"/>
    <property type="match status" value="2"/>
</dbReference>
<dbReference type="SMART" id="SM00382">
    <property type="entry name" value="AAA"/>
    <property type="match status" value="2"/>
</dbReference>
<dbReference type="InterPro" id="IPR036640">
    <property type="entry name" value="ABC1_TM_sf"/>
</dbReference>
<protein>
    <submittedName>
        <fullName evidence="12">ABC transporter ATP-binding protein</fullName>
    </submittedName>
</protein>
<evidence type="ECO:0000256" key="1">
    <source>
        <dbReference type="ARBA" id="ARBA00004141"/>
    </source>
</evidence>
<dbReference type="PROSITE" id="PS50893">
    <property type="entry name" value="ABC_TRANSPORTER_2"/>
    <property type="match status" value="2"/>
</dbReference>
<feature type="transmembrane region" description="Helical" evidence="9">
    <location>
        <begin position="213"/>
        <end position="238"/>
    </location>
</feature>
<dbReference type="EMBL" id="LJIG01009194">
    <property type="protein sequence ID" value="KRT83567.1"/>
    <property type="molecule type" value="Genomic_DNA"/>
</dbReference>
<dbReference type="Gene3D" id="1.20.1560.10">
    <property type="entry name" value="ABC transporter type 1, transmembrane domain"/>
    <property type="match status" value="2"/>
</dbReference>
<feature type="transmembrane region" description="Helical" evidence="9">
    <location>
        <begin position="884"/>
        <end position="904"/>
    </location>
</feature>
<evidence type="ECO:0000259" key="11">
    <source>
        <dbReference type="PROSITE" id="PS50929"/>
    </source>
</evidence>
<evidence type="ECO:0000313" key="13">
    <source>
        <dbReference type="Proteomes" id="UP000051574"/>
    </source>
</evidence>
<keyword evidence="8 9" id="KW-0472">Membrane</keyword>
<gene>
    <name evidence="12" type="ORF">AMK59_4424</name>
</gene>
<keyword evidence="3 9" id="KW-0812">Transmembrane</keyword>
<evidence type="ECO:0000256" key="5">
    <source>
        <dbReference type="ARBA" id="ARBA00022741"/>
    </source>
</evidence>
<evidence type="ECO:0000256" key="4">
    <source>
        <dbReference type="ARBA" id="ARBA00022737"/>
    </source>
</evidence>
<keyword evidence="2" id="KW-0813">Transport</keyword>
<feature type="transmembrane region" description="Helical" evidence="9">
    <location>
        <begin position="135"/>
        <end position="153"/>
    </location>
</feature>
<feature type="transmembrane region" description="Helical" evidence="9">
    <location>
        <begin position="33"/>
        <end position="50"/>
    </location>
</feature>